<dbReference type="Pfam" id="PF00005">
    <property type="entry name" value="ABC_tran"/>
    <property type="match status" value="1"/>
</dbReference>
<dbReference type="EMBL" id="JFHC01000032">
    <property type="protein sequence ID" value="KDR41049.1"/>
    <property type="molecule type" value="Genomic_DNA"/>
</dbReference>
<keyword evidence="7" id="KW-1278">Translocase</keyword>
<accession>A0A069PMA8</accession>
<evidence type="ECO:0000256" key="7">
    <source>
        <dbReference type="ARBA" id="ARBA00022967"/>
    </source>
</evidence>
<reference evidence="10 11" key="1">
    <citation type="submission" date="2014-03" db="EMBL/GenBank/DDBJ databases">
        <title>Draft Genome Sequences of Four Burkholderia Strains.</title>
        <authorList>
            <person name="Liu X.Y."/>
            <person name="Li C.X."/>
            <person name="Xu J.H."/>
        </authorList>
    </citation>
    <scope>NUCLEOTIDE SEQUENCE [LARGE SCALE GENOMIC DNA]</scope>
    <source>
        <strain evidence="10 11">DSM 50014</strain>
    </source>
</reference>
<comment type="caution">
    <text evidence="10">The sequence shown here is derived from an EMBL/GenBank/DDBJ whole genome shotgun (WGS) entry which is preliminary data.</text>
</comment>
<keyword evidence="6" id="KW-0067">ATP-binding</keyword>
<sequence length="214" mass="22720">MSVAALAFCRSGETVFSDVTFVAGAGEVLQIQGANGSGKTTLLRVLAGLLRPSAGTIRWHGADTMQHPEEWRRSLAYLGHANAVSRELTVVENVRFAARLGAAIAGGATDPCSEHQVLGRLGLAACENRAAGALSQGQQRRVALARLLLDHKPVWLLDEPTAGLDAESARVIGACIEEHVGRGGIVVLTTHRRIDTVAAVTRHFHFERTGTCSL</sequence>
<keyword evidence="11" id="KW-1185">Reference proteome</keyword>
<keyword evidence="1" id="KW-0813">Transport</keyword>
<keyword evidence="5" id="KW-0201">Cytochrome c-type biogenesis</keyword>
<evidence type="ECO:0000256" key="6">
    <source>
        <dbReference type="ARBA" id="ARBA00022840"/>
    </source>
</evidence>
<dbReference type="InterPro" id="IPR005895">
    <property type="entry name" value="ABC_transptr_haem_export_CcmA"/>
</dbReference>
<dbReference type="GO" id="GO:0016887">
    <property type="term" value="F:ATP hydrolysis activity"/>
    <property type="evidence" value="ECO:0007669"/>
    <property type="project" value="InterPro"/>
</dbReference>
<evidence type="ECO:0000256" key="5">
    <source>
        <dbReference type="ARBA" id="ARBA00022748"/>
    </source>
</evidence>
<gene>
    <name evidence="10" type="ORF">BG61_21225</name>
</gene>
<keyword evidence="3" id="KW-0997">Cell inner membrane</keyword>
<dbReference type="SUPFAM" id="SSF52540">
    <property type="entry name" value="P-loop containing nucleoside triphosphate hydrolases"/>
    <property type="match status" value="1"/>
</dbReference>
<dbReference type="GO" id="GO:0017004">
    <property type="term" value="P:cytochrome complex assembly"/>
    <property type="evidence" value="ECO:0007669"/>
    <property type="project" value="UniProtKB-KW"/>
</dbReference>
<dbReference type="Gene3D" id="3.40.50.300">
    <property type="entry name" value="P-loop containing nucleotide triphosphate hydrolases"/>
    <property type="match status" value="1"/>
</dbReference>
<dbReference type="PROSITE" id="PS50893">
    <property type="entry name" value="ABC_TRANSPORTER_2"/>
    <property type="match status" value="1"/>
</dbReference>
<evidence type="ECO:0000259" key="9">
    <source>
        <dbReference type="PROSITE" id="PS50893"/>
    </source>
</evidence>
<dbReference type="PANTHER" id="PTHR43499">
    <property type="entry name" value="ABC TRANSPORTER I FAMILY MEMBER 1"/>
    <property type="match status" value="1"/>
</dbReference>
<dbReference type="GO" id="GO:0005524">
    <property type="term" value="F:ATP binding"/>
    <property type="evidence" value="ECO:0007669"/>
    <property type="project" value="UniProtKB-KW"/>
</dbReference>
<feature type="domain" description="ABC transporter" evidence="9">
    <location>
        <begin position="1"/>
        <end position="214"/>
    </location>
</feature>
<keyword evidence="8" id="KW-0472">Membrane</keyword>
<name>A0A069PMA8_9BURK</name>
<dbReference type="AlphaFoldDB" id="A0A069PMA8"/>
<dbReference type="InterPro" id="IPR003439">
    <property type="entry name" value="ABC_transporter-like_ATP-bd"/>
</dbReference>
<dbReference type="Proteomes" id="UP000027466">
    <property type="component" value="Unassembled WGS sequence"/>
</dbReference>
<evidence type="ECO:0000256" key="4">
    <source>
        <dbReference type="ARBA" id="ARBA00022741"/>
    </source>
</evidence>
<dbReference type="STRING" id="60547.GCA_000751215_00110"/>
<dbReference type="NCBIfam" id="NF010061">
    <property type="entry name" value="PRK13538.1"/>
    <property type="match status" value="1"/>
</dbReference>
<evidence type="ECO:0000256" key="8">
    <source>
        <dbReference type="ARBA" id="ARBA00023136"/>
    </source>
</evidence>
<protein>
    <submittedName>
        <fullName evidence="10">Cytochrome C biogenesis protein CcmA</fullName>
    </submittedName>
</protein>
<dbReference type="InterPro" id="IPR027417">
    <property type="entry name" value="P-loop_NTPase"/>
</dbReference>
<dbReference type="PROSITE" id="PS00211">
    <property type="entry name" value="ABC_TRANSPORTER_1"/>
    <property type="match status" value="1"/>
</dbReference>
<proteinExistence type="predicted"/>
<evidence type="ECO:0000256" key="1">
    <source>
        <dbReference type="ARBA" id="ARBA00022448"/>
    </source>
</evidence>
<keyword evidence="4" id="KW-0547">Nucleotide-binding</keyword>
<evidence type="ECO:0000313" key="10">
    <source>
        <dbReference type="EMBL" id="KDR41049.1"/>
    </source>
</evidence>
<dbReference type="GO" id="GO:0022857">
    <property type="term" value="F:transmembrane transporter activity"/>
    <property type="evidence" value="ECO:0007669"/>
    <property type="project" value="InterPro"/>
</dbReference>
<dbReference type="InterPro" id="IPR003593">
    <property type="entry name" value="AAA+_ATPase"/>
</dbReference>
<dbReference type="SMART" id="SM00382">
    <property type="entry name" value="AAA"/>
    <property type="match status" value="1"/>
</dbReference>
<dbReference type="PANTHER" id="PTHR43499:SF1">
    <property type="entry name" value="ABC TRANSPORTER I FAMILY MEMBER 1"/>
    <property type="match status" value="1"/>
</dbReference>
<evidence type="ECO:0000313" key="11">
    <source>
        <dbReference type="Proteomes" id="UP000027466"/>
    </source>
</evidence>
<dbReference type="InterPro" id="IPR017871">
    <property type="entry name" value="ABC_transporter-like_CS"/>
</dbReference>
<organism evidence="10 11">
    <name type="scientific">Caballeronia glathei</name>
    <dbReference type="NCBI Taxonomy" id="60547"/>
    <lineage>
        <taxon>Bacteria</taxon>
        <taxon>Pseudomonadati</taxon>
        <taxon>Pseudomonadota</taxon>
        <taxon>Betaproteobacteria</taxon>
        <taxon>Burkholderiales</taxon>
        <taxon>Burkholderiaceae</taxon>
        <taxon>Caballeronia</taxon>
    </lineage>
</organism>
<evidence type="ECO:0000256" key="3">
    <source>
        <dbReference type="ARBA" id="ARBA00022519"/>
    </source>
</evidence>
<keyword evidence="2" id="KW-1003">Cell membrane</keyword>
<evidence type="ECO:0000256" key="2">
    <source>
        <dbReference type="ARBA" id="ARBA00022475"/>
    </source>
</evidence>
<dbReference type="NCBIfam" id="TIGR01189">
    <property type="entry name" value="ccmA"/>
    <property type="match status" value="1"/>
</dbReference>